<sequence>MTGPDTSQMNQTRIPVYMTHLPAGTSLANLVHWAQMVNAKRVQKYDLGSEEKNMMRYGTPTPPAYNLSLVNAPVYLYWSDADWLTDKRDIQDGLLAVIPKEYITENNELADFNHFDFIWGTHAAPQIYIPIINIIKDDQDTIGLL</sequence>
<organism evidence="3">
    <name type="scientific">Anisakis simplex</name>
    <name type="common">Herring worm</name>
    <dbReference type="NCBI Taxonomy" id="6269"/>
    <lineage>
        <taxon>Eukaryota</taxon>
        <taxon>Metazoa</taxon>
        <taxon>Ecdysozoa</taxon>
        <taxon>Nematoda</taxon>
        <taxon>Chromadorea</taxon>
        <taxon>Rhabditida</taxon>
        <taxon>Spirurina</taxon>
        <taxon>Ascaridomorpha</taxon>
        <taxon>Ascaridoidea</taxon>
        <taxon>Anisakidae</taxon>
        <taxon>Anisakis</taxon>
        <taxon>Anisakis simplex complex</taxon>
    </lineage>
</organism>
<accession>A0A0M3J3A3</accession>
<dbReference type="Gene3D" id="3.40.50.1820">
    <property type="entry name" value="alpha/beta hydrolase"/>
    <property type="match status" value="1"/>
</dbReference>
<name>A0A0M3J3A3_ANISI</name>
<evidence type="ECO:0000313" key="1">
    <source>
        <dbReference type="EMBL" id="VDK19416.1"/>
    </source>
</evidence>
<dbReference type="AlphaFoldDB" id="A0A0M3J3A3"/>
<keyword evidence="2" id="KW-1185">Reference proteome</keyword>
<dbReference type="OrthoDB" id="9974421at2759"/>
<dbReference type="PANTHER" id="PTHR11005">
    <property type="entry name" value="LYSOSOMAL ACID LIPASE-RELATED"/>
    <property type="match status" value="1"/>
</dbReference>
<evidence type="ECO:0000313" key="3">
    <source>
        <dbReference type="WBParaSite" id="ASIM_0000201601-mRNA-1"/>
    </source>
</evidence>
<reference evidence="3" key="1">
    <citation type="submission" date="2017-02" db="UniProtKB">
        <authorList>
            <consortium name="WormBaseParasite"/>
        </authorList>
    </citation>
    <scope>IDENTIFICATION</scope>
</reference>
<dbReference type="WBParaSite" id="ASIM_0000201601-mRNA-1">
    <property type="protein sequence ID" value="ASIM_0000201601-mRNA-1"/>
    <property type="gene ID" value="ASIM_0000201601"/>
</dbReference>
<proteinExistence type="predicted"/>
<evidence type="ECO:0000313" key="2">
    <source>
        <dbReference type="Proteomes" id="UP000267096"/>
    </source>
</evidence>
<dbReference type="EMBL" id="UYRR01002253">
    <property type="protein sequence ID" value="VDK19416.1"/>
    <property type="molecule type" value="Genomic_DNA"/>
</dbReference>
<protein>
    <submittedName>
        <fullName evidence="3">Lipase (inferred by orthology to a zebrafish protein)</fullName>
    </submittedName>
</protein>
<dbReference type="Proteomes" id="UP000267096">
    <property type="component" value="Unassembled WGS sequence"/>
</dbReference>
<dbReference type="InterPro" id="IPR029058">
    <property type="entry name" value="AB_hydrolase_fold"/>
</dbReference>
<dbReference type="SUPFAM" id="SSF53474">
    <property type="entry name" value="alpha/beta-Hydrolases"/>
    <property type="match status" value="1"/>
</dbReference>
<reference evidence="1 2" key="2">
    <citation type="submission" date="2018-11" db="EMBL/GenBank/DDBJ databases">
        <authorList>
            <consortium name="Pathogen Informatics"/>
        </authorList>
    </citation>
    <scope>NUCLEOTIDE SEQUENCE [LARGE SCALE GENOMIC DNA]</scope>
</reference>
<gene>
    <name evidence="1" type="ORF">ASIM_LOCUS1887</name>
</gene>